<dbReference type="EMBL" id="UZAH01040911">
    <property type="protein sequence ID" value="VDP59454.1"/>
    <property type="molecule type" value="Genomic_DNA"/>
</dbReference>
<reference evidence="3" key="2">
    <citation type="submission" date="2019-09" db="UniProtKB">
        <authorList>
            <consortium name="WormBaseParasite"/>
        </authorList>
    </citation>
    <scope>IDENTIFICATION</scope>
</reference>
<keyword evidence="2" id="KW-1185">Reference proteome</keyword>
<organism evidence="2 3">
    <name type="scientific">Heligmosomoides polygyrus</name>
    <name type="common">Parasitic roundworm</name>
    <dbReference type="NCBI Taxonomy" id="6339"/>
    <lineage>
        <taxon>Eukaryota</taxon>
        <taxon>Metazoa</taxon>
        <taxon>Ecdysozoa</taxon>
        <taxon>Nematoda</taxon>
        <taxon>Chromadorea</taxon>
        <taxon>Rhabditida</taxon>
        <taxon>Rhabditina</taxon>
        <taxon>Rhabditomorpha</taxon>
        <taxon>Strongyloidea</taxon>
        <taxon>Heligmosomidae</taxon>
        <taxon>Heligmosomoides</taxon>
    </lineage>
</organism>
<accession>A0A183GVS5</accession>
<accession>A0A3P8FMV6</accession>
<evidence type="ECO:0000313" key="1">
    <source>
        <dbReference type="EMBL" id="VDP59454.1"/>
    </source>
</evidence>
<reference evidence="1 2" key="1">
    <citation type="submission" date="2018-11" db="EMBL/GenBank/DDBJ databases">
        <authorList>
            <consortium name="Pathogen Informatics"/>
        </authorList>
    </citation>
    <scope>NUCLEOTIDE SEQUENCE [LARGE SCALE GENOMIC DNA]</scope>
</reference>
<evidence type="ECO:0000313" key="2">
    <source>
        <dbReference type="Proteomes" id="UP000050761"/>
    </source>
</evidence>
<evidence type="ECO:0000313" key="3">
    <source>
        <dbReference type="WBParaSite" id="HPBE_0002679501-mRNA-1"/>
    </source>
</evidence>
<protein>
    <submittedName>
        <fullName evidence="1 3">Uncharacterized protein</fullName>
    </submittedName>
</protein>
<name>A0A183GVS5_HELPZ</name>
<gene>
    <name evidence="1" type="ORF">HPBE_LOCUS26794</name>
</gene>
<sequence>MNRSFGCAQLLLSKKVVPEQTNTNITNTALHPVVQATPLLLSKKVVPEQNNTNITNMALHPFVQAVLNAVLPMRNERGGHENR</sequence>
<dbReference type="WBParaSite" id="HPBE_0002679501-mRNA-1">
    <property type="protein sequence ID" value="HPBE_0002679501-mRNA-1"/>
    <property type="gene ID" value="HPBE_0002679501"/>
</dbReference>
<dbReference type="AlphaFoldDB" id="A0A183GVS5"/>
<proteinExistence type="predicted"/>
<dbReference type="Proteomes" id="UP000050761">
    <property type="component" value="Unassembled WGS sequence"/>
</dbReference>